<dbReference type="InterPro" id="IPR043137">
    <property type="entry name" value="GGT_ssub_C"/>
</dbReference>
<dbReference type="Proteomes" id="UP000245591">
    <property type="component" value="Unassembled WGS sequence"/>
</dbReference>
<evidence type="ECO:0000313" key="1">
    <source>
        <dbReference type="EMBL" id="PWA00154.1"/>
    </source>
</evidence>
<dbReference type="PRINTS" id="PR01210">
    <property type="entry name" value="GGTRANSPTASE"/>
</dbReference>
<evidence type="ECO:0008006" key="3">
    <source>
        <dbReference type="Google" id="ProtNLM"/>
    </source>
</evidence>
<dbReference type="PANTHER" id="PTHR43881:SF1">
    <property type="entry name" value="GAMMA-GLUTAMYLTRANSPEPTIDASE (AFU_ORTHOLOGUE AFUA_4G13580)"/>
    <property type="match status" value="1"/>
</dbReference>
<sequence length="555" mass="60703">MYPGMREANVGSMNFRSRKATVYGTKYAVSSSQQLATQVGMDILAKGGNAADAAVGVAAALAIVEPCSTGLGGDCFCLFYKASEKKYFRSPAGLSLEYLRGLYGEDAEMIPYDSVHAVTVPGAAAGWVDTVDNFGSHKLSLKEILSGAIDLAENGFPVSEIVSSNWKNQLHEIIAASNNHKELMVDGTRAPEQGEVFVNKNYAKILRQLAENGKDGYYKGEAARAIVKVLESRGGKMTLEDFEAHTSTIVDPISLEYKGYRVYECPPNGQGLVALEALGILNALERSGKLGKSVGEIEHNSFEYLHTLIECLRIGFADAMFHIGDQELSGFDSNTLLTKEYLEKQAEKFDMERKNDNLVHGYPMGTSDTVYFNVVDEEGNGCSFINSNYTGFGSCIIPEGCGFTLQNRASNFSLKTKGKNLYEGRKRPYHTIIPSLITKGDEFYGVFGVMGGFMQPQGHVQVFLNMIEFGMEPQVALDMPRFCIDSVENNVLIEDGISKEVVEKLEKSGHKIEYLTGKDRSAFGRGQIILRTENRGRTVLSAGCDPRSDGCSSAR</sequence>
<dbReference type="Pfam" id="PF01019">
    <property type="entry name" value="G_glu_transpept"/>
    <property type="match status" value="1"/>
</dbReference>
<dbReference type="PANTHER" id="PTHR43881">
    <property type="entry name" value="GAMMA-GLUTAMYLTRANSPEPTIDASE (AFU_ORTHOLOGUE AFUA_4G13580)"/>
    <property type="match status" value="1"/>
</dbReference>
<dbReference type="InterPro" id="IPR029055">
    <property type="entry name" value="Ntn_hydrolases_N"/>
</dbReference>
<comment type="caution">
    <text evidence="1">The sequence shown here is derived from an EMBL/GenBank/DDBJ whole genome shotgun (WGS) entry which is preliminary data.</text>
</comment>
<accession>A0A2U1J527</accession>
<dbReference type="SUPFAM" id="SSF56235">
    <property type="entry name" value="N-terminal nucleophile aminohydrolases (Ntn hydrolases)"/>
    <property type="match status" value="1"/>
</dbReference>
<dbReference type="InterPro" id="IPR052896">
    <property type="entry name" value="GGT-like_enzyme"/>
</dbReference>
<protein>
    <recommendedName>
        <fullName evidence="3">Gamma-glutamyltransferase</fullName>
    </recommendedName>
</protein>
<proteinExistence type="predicted"/>
<dbReference type="EMBL" id="MBFU01000358">
    <property type="protein sequence ID" value="PWA00154.1"/>
    <property type="molecule type" value="Genomic_DNA"/>
</dbReference>
<dbReference type="Gene3D" id="3.60.20.40">
    <property type="match status" value="1"/>
</dbReference>
<reference evidence="1 2" key="1">
    <citation type="journal article" date="2018" name="MBio">
        <title>Comparative Genomics Reveals the Core Gene Toolbox for the Fungus-Insect Symbiosis.</title>
        <authorList>
            <person name="Wang Y."/>
            <person name="Stata M."/>
            <person name="Wang W."/>
            <person name="Stajich J.E."/>
            <person name="White M.M."/>
            <person name="Moncalvo J.M."/>
        </authorList>
    </citation>
    <scope>NUCLEOTIDE SEQUENCE [LARGE SCALE GENOMIC DNA]</scope>
    <source>
        <strain evidence="1 2">AUS-126-30</strain>
    </source>
</reference>
<dbReference type="Gene3D" id="1.10.246.130">
    <property type="match status" value="1"/>
</dbReference>
<organism evidence="1 2">
    <name type="scientific">Smittium angustum</name>
    <dbReference type="NCBI Taxonomy" id="133377"/>
    <lineage>
        <taxon>Eukaryota</taxon>
        <taxon>Fungi</taxon>
        <taxon>Fungi incertae sedis</taxon>
        <taxon>Zoopagomycota</taxon>
        <taxon>Kickxellomycotina</taxon>
        <taxon>Harpellomycetes</taxon>
        <taxon>Harpellales</taxon>
        <taxon>Legeriomycetaceae</taxon>
        <taxon>Smittium</taxon>
    </lineage>
</organism>
<gene>
    <name evidence="1" type="ORF">BB558_003807</name>
</gene>
<evidence type="ECO:0000313" key="2">
    <source>
        <dbReference type="Proteomes" id="UP000245591"/>
    </source>
</evidence>
<keyword evidence="2" id="KW-1185">Reference proteome</keyword>
<dbReference type="AlphaFoldDB" id="A0A2U1J527"/>
<dbReference type="InterPro" id="IPR043138">
    <property type="entry name" value="GGT_lsub"/>
</dbReference>
<name>A0A2U1J527_SMIAN</name>